<accession>A0A4Y2BFH8</accession>
<organism evidence="2 3">
    <name type="scientific">Araneus ventricosus</name>
    <name type="common">Orbweaver spider</name>
    <name type="synonym">Epeira ventricosa</name>
    <dbReference type="NCBI Taxonomy" id="182803"/>
    <lineage>
        <taxon>Eukaryota</taxon>
        <taxon>Metazoa</taxon>
        <taxon>Ecdysozoa</taxon>
        <taxon>Arthropoda</taxon>
        <taxon>Chelicerata</taxon>
        <taxon>Arachnida</taxon>
        <taxon>Araneae</taxon>
        <taxon>Araneomorphae</taxon>
        <taxon>Entelegynae</taxon>
        <taxon>Araneoidea</taxon>
        <taxon>Araneidae</taxon>
        <taxon>Araneus</taxon>
    </lineage>
</organism>
<gene>
    <name evidence="2" type="ORF">AVEN_184411_1</name>
</gene>
<evidence type="ECO:0000313" key="3">
    <source>
        <dbReference type="Proteomes" id="UP000499080"/>
    </source>
</evidence>
<proteinExistence type="predicted"/>
<name>A0A4Y2BFH8_ARAVE</name>
<feature type="compositionally biased region" description="Acidic residues" evidence="1">
    <location>
        <begin position="29"/>
        <end position="40"/>
    </location>
</feature>
<comment type="caution">
    <text evidence="2">The sequence shown here is derived from an EMBL/GenBank/DDBJ whole genome shotgun (WGS) entry which is preliminary data.</text>
</comment>
<sequence>MNMNTELLDDTLDEIFEETDSEDYKENESEIEELETEVSEDTERWVDDGDLKKFLLRATRGRVFLRYFVTQESSTDERKVVFTSNYSEELPEHMVFNHLICTK</sequence>
<evidence type="ECO:0000313" key="2">
    <source>
        <dbReference type="EMBL" id="GBL91021.1"/>
    </source>
</evidence>
<dbReference type="EMBL" id="BGPR01000076">
    <property type="protein sequence ID" value="GBL91021.1"/>
    <property type="molecule type" value="Genomic_DNA"/>
</dbReference>
<dbReference type="Proteomes" id="UP000499080">
    <property type="component" value="Unassembled WGS sequence"/>
</dbReference>
<keyword evidence="3" id="KW-1185">Reference proteome</keyword>
<dbReference type="AlphaFoldDB" id="A0A4Y2BFH8"/>
<protein>
    <submittedName>
        <fullName evidence="2">Uncharacterized protein</fullName>
    </submittedName>
</protein>
<reference evidence="2 3" key="1">
    <citation type="journal article" date="2019" name="Sci. Rep.">
        <title>Orb-weaving spider Araneus ventricosus genome elucidates the spidroin gene catalogue.</title>
        <authorList>
            <person name="Kono N."/>
            <person name="Nakamura H."/>
            <person name="Ohtoshi R."/>
            <person name="Moran D.A.P."/>
            <person name="Shinohara A."/>
            <person name="Yoshida Y."/>
            <person name="Fujiwara M."/>
            <person name="Mori M."/>
            <person name="Tomita M."/>
            <person name="Arakawa K."/>
        </authorList>
    </citation>
    <scope>NUCLEOTIDE SEQUENCE [LARGE SCALE GENOMIC DNA]</scope>
</reference>
<feature type="region of interest" description="Disordered" evidence="1">
    <location>
        <begin position="19"/>
        <end position="42"/>
    </location>
</feature>
<evidence type="ECO:0000256" key="1">
    <source>
        <dbReference type="SAM" id="MobiDB-lite"/>
    </source>
</evidence>